<evidence type="ECO:0000256" key="1">
    <source>
        <dbReference type="ARBA" id="ARBA00008061"/>
    </source>
</evidence>
<evidence type="ECO:0000313" key="3">
    <source>
        <dbReference type="EMBL" id="SHJ19220.1"/>
    </source>
</evidence>
<dbReference type="InterPro" id="IPR049117">
    <property type="entry name" value="pulA_all-beta"/>
</dbReference>
<dbReference type="Pfam" id="PF02922">
    <property type="entry name" value="CBM_48"/>
    <property type="match status" value="1"/>
</dbReference>
<dbReference type="NCBIfam" id="TIGR02104">
    <property type="entry name" value="pulA_typeI"/>
    <property type="match status" value="1"/>
</dbReference>
<accession>A0A1M6HAF9</accession>
<dbReference type="InterPro" id="IPR006047">
    <property type="entry name" value="GH13_cat_dom"/>
</dbReference>
<dbReference type="CDD" id="cd11341">
    <property type="entry name" value="AmyAc_Pullulanase_LD-like"/>
    <property type="match status" value="1"/>
</dbReference>
<dbReference type="SMART" id="SM00642">
    <property type="entry name" value="Aamy"/>
    <property type="match status" value="1"/>
</dbReference>
<dbReference type="Pfam" id="PF00128">
    <property type="entry name" value="Alpha-amylase"/>
    <property type="match status" value="1"/>
</dbReference>
<organism evidence="3 4">
    <name type="scientific">Tangfeifania diversioriginum</name>
    <dbReference type="NCBI Taxonomy" id="1168035"/>
    <lineage>
        <taxon>Bacteria</taxon>
        <taxon>Pseudomonadati</taxon>
        <taxon>Bacteroidota</taxon>
        <taxon>Bacteroidia</taxon>
        <taxon>Marinilabiliales</taxon>
        <taxon>Prolixibacteraceae</taxon>
        <taxon>Tangfeifania</taxon>
    </lineage>
</organism>
<dbReference type="PANTHER" id="PTHR43002">
    <property type="entry name" value="GLYCOGEN DEBRANCHING ENZYME"/>
    <property type="match status" value="1"/>
</dbReference>
<dbReference type="InterPro" id="IPR004193">
    <property type="entry name" value="Glyco_hydro_13_N"/>
</dbReference>
<proteinExistence type="inferred from homology"/>
<reference evidence="3 4" key="1">
    <citation type="submission" date="2016-11" db="EMBL/GenBank/DDBJ databases">
        <authorList>
            <person name="Jaros S."/>
            <person name="Januszkiewicz K."/>
            <person name="Wedrychowicz H."/>
        </authorList>
    </citation>
    <scope>NUCLEOTIDE SEQUENCE [LARGE SCALE GENOMIC DNA]</scope>
    <source>
        <strain evidence="3 4">DSM 27063</strain>
    </source>
</reference>
<dbReference type="GO" id="GO:0005975">
    <property type="term" value="P:carbohydrate metabolic process"/>
    <property type="evidence" value="ECO:0007669"/>
    <property type="project" value="InterPro"/>
</dbReference>
<dbReference type="InterPro" id="IPR013780">
    <property type="entry name" value="Glyco_hydro_b"/>
</dbReference>
<keyword evidence="4" id="KW-1185">Reference proteome</keyword>
<dbReference type="AlphaFoldDB" id="A0A1M6HAF9"/>
<sequence>MRDWKFNHIDFSIYPSYKGDDLGVFWTPEKTTIKIWAPTAKMIEFRLYKDGSTGEAFHKTQLQAVGDGTWSTVLMGDYEGRFYTFRINDGEWLAEMPDMYARCVGVNGKRGIIFNPQKTNPENWQNDQGPELKKFTDAVIYETHVRDFSISESSGIQHKGKYLGFTEEETKTASGAATGLSHLKELGITHVHLLPVYDFYTVDEEKPLEKYNWGYDPLHYNAPEGSYATNPYDGTVRIKELKKLVQSLHANGIGVVLDVVYNHTFFTKESVFNQTVPGYFYRQKKDGSFANASGCGNEVATERAMVRKFIVDSLKYWAKEFHVDGFRFDLMGIYDLETMKIIRDELDKIRPGMLLYGEGWTGGESPMPEEKRAVKRNSPKLPGVACFNDDLRDALKGNHSSKKTKGFVNGLELREESVKFGIVGAVHHPQIVYDYVESAKQPWASEPTQCINYASCHDNYTLWDKLKASCPKAGDDEMRKMVKLAGAIVLTSQGIPFLHAGVEFCRTKGGNPNSYKSPDTVNQIDWARKEEYHDVFTYYRNLIHLRKNHPAFRMPLTSQIQNHIKFCTEYKIGVVSYCIYGREVGDSWEEILLIFNANRKETLIELPAGNYRIAVKGDEFNADGHGDTVSGELKAEPISMTILVKTEN</sequence>
<dbReference type="GO" id="GO:0004553">
    <property type="term" value="F:hydrolase activity, hydrolyzing O-glycosyl compounds"/>
    <property type="evidence" value="ECO:0007669"/>
    <property type="project" value="InterPro"/>
</dbReference>
<comment type="similarity">
    <text evidence="1">Belongs to the glycosyl hydrolase 13 family.</text>
</comment>
<name>A0A1M6HAF9_9BACT</name>
<dbReference type="Proteomes" id="UP000184050">
    <property type="component" value="Unassembled WGS sequence"/>
</dbReference>
<dbReference type="InterPro" id="IPR011840">
    <property type="entry name" value="PulA_typeI"/>
</dbReference>
<dbReference type="InterPro" id="IPR014756">
    <property type="entry name" value="Ig_E-set"/>
</dbReference>
<dbReference type="Gene3D" id="3.20.20.80">
    <property type="entry name" value="Glycosidases"/>
    <property type="match status" value="1"/>
</dbReference>
<dbReference type="RefSeq" id="WP_073168875.1">
    <property type="nucleotide sequence ID" value="NZ_FQZE01000013.1"/>
</dbReference>
<evidence type="ECO:0000259" key="2">
    <source>
        <dbReference type="SMART" id="SM00642"/>
    </source>
</evidence>
<dbReference type="InterPro" id="IPR013783">
    <property type="entry name" value="Ig-like_fold"/>
</dbReference>
<dbReference type="Pfam" id="PF21653">
    <property type="entry name" value="pulA_all-beta"/>
    <property type="match status" value="1"/>
</dbReference>
<feature type="domain" description="Glycosyl hydrolase family 13 catalytic" evidence="2">
    <location>
        <begin position="142"/>
        <end position="546"/>
    </location>
</feature>
<protein>
    <submittedName>
        <fullName evidence="3">Pullulanase</fullName>
    </submittedName>
</protein>
<dbReference type="OrthoDB" id="9805159at2"/>
<dbReference type="Gene3D" id="2.60.40.1180">
    <property type="entry name" value="Golgi alpha-mannosidase II"/>
    <property type="match status" value="1"/>
</dbReference>
<dbReference type="Gene3D" id="2.60.40.10">
    <property type="entry name" value="Immunoglobulins"/>
    <property type="match status" value="1"/>
</dbReference>
<dbReference type="SUPFAM" id="SSF81296">
    <property type="entry name" value="E set domains"/>
    <property type="match status" value="1"/>
</dbReference>
<dbReference type="SUPFAM" id="SSF51445">
    <property type="entry name" value="(Trans)glycosidases"/>
    <property type="match status" value="1"/>
</dbReference>
<dbReference type="InterPro" id="IPR017853">
    <property type="entry name" value="GH"/>
</dbReference>
<dbReference type="CDD" id="cd02860">
    <property type="entry name" value="E_set_Pullulanase"/>
    <property type="match status" value="1"/>
</dbReference>
<gene>
    <name evidence="3" type="ORF">SAMN05444280_11312</name>
</gene>
<dbReference type="STRING" id="1168035.SAMN05444280_11312"/>
<dbReference type="EMBL" id="FQZE01000013">
    <property type="protein sequence ID" value="SHJ19220.1"/>
    <property type="molecule type" value="Genomic_DNA"/>
</dbReference>
<evidence type="ECO:0000313" key="4">
    <source>
        <dbReference type="Proteomes" id="UP000184050"/>
    </source>
</evidence>